<dbReference type="InterPro" id="IPR022417">
    <property type="entry name" value="Porphobilin_deaminase_N"/>
</dbReference>
<protein>
    <recommendedName>
        <fullName evidence="2">hydroxymethylbilane synthase</fullName>
        <ecNumber evidence="2">2.5.1.61</ecNumber>
    </recommendedName>
</protein>
<dbReference type="EC" id="2.5.1.61" evidence="2"/>
<evidence type="ECO:0000256" key="2">
    <source>
        <dbReference type="ARBA" id="ARBA00012655"/>
    </source>
</evidence>
<evidence type="ECO:0000259" key="7">
    <source>
        <dbReference type="Pfam" id="PF01379"/>
    </source>
</evidence>
<keyword evidence="6" id="KW-1133">Transmembrane helix</keyword>
<dbReference type="PANTHER" id="PTHR11557:SF0">
    <property type="entry name" value="PORPHOBILINOGEN DEAMINASE"/>
    <property type="match status" value="1"/>
</dbReference>
<keyword evidence="4" id="KW-0627">Porphyrin biosynthesis</keyword>
<comment type="similarity">
    <text evidence="1">Belongs to the HMBS family.</text>
</comment>
<dbReference type="SUPFAM" id="SSF53383">
    <property type="entry name" value="PLP-dependent transferases"/>
    <property type="match status" value="1"/>
</dbReference>
<evidence type="ECO:0000256" key="1">
    <source>
        <dbReference type="ARBA" id="ARBA00005638"/>
    </source>
</evidence>
<feature type="compositionally biased region" description="Basic and acidic residues" evidence="5">
    <location>
        <begin position="32"/>
        <end position="43"/>
    </location>
</feature>
<evidence type="ECO:0000313" key="9">
    <source>
        <dbReference type="Proteomes" id="UP001058974"/>
    </source>
</evidence>
<accession>A0A9D5AEP0</accession>
<proteinExistence type="inferred from homology"/>
<dbReference type="InterPro" id="IPR015422">
    <property type="entry name" value="PyrdxlP-dep_Trfase_small"/>
</dbReference>
<keyword evidence="9" id="KW-1185">Reference proteome</keyword>
<dbReference type="Gramene" id="Psat05G0456400-T1">
    <property type="protein sequence ID" value="KAI5408772.1"/>
    <property type="gene ID" value="KIW84_054564"/>
</dbReference>
<name>A0A9D5AEP0_PEA</name>
<dbReference type="GO" id="GO:0006783">
    <property type="term" value="P:heme biosynthetic process"/>
    <property type="evidence" value="ECO:0007669"/>
    <property type="project" value="TreeGrafter"/>
</dbReference>
<feature type="transmembrane region" description="Helical" evidence="6">
    <location>
        <begin position="62"/>
        <end position="83"/>
    </location>
</feature>
<keyword evidence="6" id="KW-0812">Transmembrane</keyword>
<dbReference type="PRINTS" id="PR00151">
    <property type="entry name" value="PORPHBDMNASE"/>
</dbReference>
<dbReference type="Gene3D" id="3.90.1150.10">
    <property type="entry name" value="Aspartate Aminotransferase, domain 1"/>
    <property type="match status" value="1"/>
</dbReference>
<dbReference type="PANTHER" id="PTHR11557">
    <property type="entry name" value="PORPHOBILINOGEN DEAMINASE"/>
    <property type="match status" value="1"/>
</dbReference>
<dbReference type="Proteomes" id="UP001058974">
    <property type="component" value="Chromosome 5"/>
</dbReference>
<evidence type="ECO:0000256" key="3">
    <source>
        <dbReference type="ARBA" id="ARBA00022679"/>
    </source>
</evidence>
<keyword evidence="6" id="KW-0472">Membrane</keyword>
<dbReference type="AlphaFoldDB" id="A0A9D5AEP0"/>
<dbReference type="Pfam" id="PF01379">
    <property type="entry name" value="Porphobil_deam"/>
    <property type="match status" value="1"/>
</dbReference>
<feature type="compositionally biased region" description="Polar residues" evidence="5">
    <location>
        <begin position="1"/>
        <end position="30"/>
    </location>
</feature>
<evidence type="ECO:0000256" key="4">
    <source>
        <dbReference type="ARBA" id="ARBA00023244"/>
    </source>
</evidence>
<dbReference type="GO" id="GO:0004418">
    <property type="term" value="F:hydroxymethylbilane synthase activity"/>
    <property type="evidence" value="ECO:0007669"/>
    <property type="project" value="UniProtKB-EC"/>
</dbReference>
<dbReference type="EMBL" id="JAMSHJ010000005">
    <property type="protein sequence ID" value="KAI5408772.1"/>
    <property type="molecule type" value="Genomic_DNA"/>
</dbReference>
<dbReference type="SUPFAM" id="SSF53850">
    <property type="entry name" value="Periplasmic binding protein-like II"/>
    <property type="match status" value="1"/>
</dbReference>
<keyword evidence="3" id="KW-0808">Transferase</keyword>
<feature type="transmembrane region" description="Helical" evidence="6">
    <location>
        <begin position="90"/>
        <end position="108"/>
    </location>
</feature>
<dbReference type="Gene3D" id="3.40.190.10">
    <property type="entry name" value="Periplasmic binding protein-like II"/>
    <property type="match status" value="1"/>
</dbReference>
<evidence type="ECO:0000313" key="8">
    <source>
        <dbReference type="EMBL" id="KAI5408772.1"/>
    </source>
</evidence>
<evidence type="ECO:0000256" key="6">
    <source>
        <dbReference type="SAM" id="Phobius"/>
    </source>
</evidence>
<feature type="region of interest" description="Disordered" evidence="5">
    <location>
        <begin position="1"/>
        <end position="43"/>
    </location>
</feature>
<evidence type="ECO:0000256" key="5">
    <source>
        <dbReference type="SAM" id="MobiDB-lite"/>
    </source>
</evidence>
<reference evidence="8 9" key="1">
    <citation type="journal article" date="2022" name="Nat. Genet.">
        <title>Improved pea reference genome and pan-genome highlight genomic features and evolutionary characteristics.</title>
        <authorList>
            <person name="Yang T."/>
            <person name="Liu R."/>
            <person name="Luo Y."/>
            <person name="Hu S."/>
            <person name="Wang D."/>
            <person name="Wang C."/>
            <person name="Pandey M.K."/>
            <person name="Ge S."/>
            <person name="Xu Q."/>
            <person name="Li N."/>
            <person name="Li G."/>
            <person name="Huang Y."/>
            <person name="Saxena R.K."/>
            <person name="Ji Y."/>
            <person name="Li M."/>
            <person name="Yan X."/>
            <person name="He Y."/>
            <person name="Liu Y."/>
            <person name="Wang X."/>
            <person name="Xiang C."/>
            <person name="Varshney R.K."/>
            <person name="Ding H."/>
            <person name="Gao S."/>
            <person name="Zong X."/>
        </authorList>
    </citation>
    <scope>NUCLEOTIDE SEQUENCE [LARGE SCALE GENOMIC DNA]</scope>
    <source>
        <strain evidence="8 9">cv. Zhongwan 6</strain>
    </source>
</reference>
<dbReference type="GO" id="GO:0005737">
    <property type="term" value="C:cytoplasm"/>
    <property type="evidence" value="ECO:0007669"/>
    <property type="project" value="TreeGrafter"/>
</dbReference>
<dbReference type="InterPro" id="IPR000860">
    <property type="entry name" value="HemC"/>
</dbReference>
<gene>
    <name evidence="8" type="ORF">KIW84_054564</name>
</gene>
<dbReference type="InterPro" id="IPR015424">
    <property type="entry name" value="PyrdxlP-dep_Trfase"/>
</dbReference>
<organism evidence="8 9">
    <name type="scientific">Pisum sativum</name>
    <name type="common">Garden pea</name>
    <name type="synonym">Lathyrus oleraceus</name>
    <dbReference type="NCBI Taxonomy" id="3888"/>
    <lineage>
        <taxon>Eukaryota</taxon>
        <taxon>Viridiplantae</taxon>
        <taxon>Streptophyta</taxon>
        <taxon>Embryophyta</taxon>
        <taxon>Tracheophyta</taxon>
        <taxon>Spermatophyta</taxon>
        <taxon>Magnoliopsida</taxon>
        <taxon>eudicotyledons</taxon>
        <taxon>Gunneridae</taxon>
        <taxon>Pentapetalae</taxon>
        <taxon>rosids</taxon>
        <taxon>fabids</taxon>
        <taxon>Fabales</taxon>
        <taxon>Fabaceae</taxon>
        <taxon>Papilionoideae</taxon>
        <taxon>50 kb inversion clade</taxon>
        <taxon>NPAAA clade</taxon>
        <taxon>Hologalegina</taxon>
        <taxon>IRL clade</taxon>
        <taxon>Fabeae</taxon>
        <taxon>Lathyrus</taxon>
    </lineage>
</organism>
<sequence length="360" mass="39587">MTPVNGTTLAVQSPSSHNLQRSNQIMTVNTPKPKEKSKGEFRQHSRSIRVCEDGAHHNSRSYASFDILGFLFSVFGMQVHVYILAIARRFLVTGTLILCGLFLILHNATCKTHAMIGRLNLIAVNGGDKVLSSKSSVSMLLQIQGLLHLTSPQPQDNFRGNVQTRFRKLSEGVVKATLLALAGLKRLNMTENVTSTLSIDDTLPAVAQGAIGIACRSNDDKMAEYFASLNHEETRLAISCKRAFLTTLDGPCRTPIAGYASRDKTLQASRHLLQAGFHVNAIRPPTVPPNSCRLRVALSVVHTREDLENLAAALSSCINFQDTRIYDCNGYGSSTGYSGYYNSYQQQQPNHVYSQPVETF</sequence>
<comment type="caution">
    <text evidence="8">The sequence shown here is derived from an EMBL/GenBank/DDBJ whole genome shotgun (WGS) entry which is preliminary data.</text>
</comment>
<feature type="domain" description="Porphobilinogen deaminase N-terminal" evidence="7">
    <location>
        <begin position="156"/>
        <end position="223"/>
    </location>
</feature>